<feature type="region of interest" description="Disordered" evidence="2">
    <location>
        <begin position="508"/>
        <end position="527"/>
    </location>
</feature>
<sequence length="949" mass="106301">MTPIVVENLSIVTSCNVQWLTNRWRPELDKHRSQEYGSEMQQPCTPKMQTPNVDTSPLTEIPSSPPTGNSGNRYELPYGTAQVEGDEAIDVDDSASDDLKAGEELSGEAQICPGCDSMYSDRAALNGHLSDKRSVCGRNLYESSTNQKVWYCPRCDVQMTKKYSTERHIRDSCWKVCDECCESRKAACDAIHSDGPCTHCTEEGKPCTKRTEPPVHCEAEMVMIPLAQLLNSAPRSTKNGAIPGGRRLNAKRKAAASPEASSEVTHEIKRPAVVKKKGNATPSHLPLHSATKLSPDISRVTQERTRLWRDDQVLQPNRIGPPGPRSSFPTALIREMEAMPRHVQQAQRFPVGDSGAQQPNSNYPHMQRMQQSQGLAVPSGYHYQPQTQLYQPGGGVPSSVLPMRNYSANAIQTWDNDTVRNKLNATVQGLQHEIQRLKGLETHYPDGMSTQPLVPGHINAQPSMSNLIPSNTHRPDSGYAHGPVSRMELFRRAQTQDVHGSHVTVNAFHSSAPGSRMPSRQSSPLPLRSRRMSTYRLPSLQLRSLSRPPNVVTKGSIVRNSIKPIAVQRSTTPTPNENAPIMRFKIHSNTYDINNTPIFSILTMRASQKFGPRLDAYCQHRKKQYGVDWDFIYQYRTHDRSTEGIRFIKIEYNMTPEDVYDKEYPHLRLQDMGMIMVVKVQPRVLVGVQNDGTDMLSPIGSQVSEEVVDITDGETTIYQNAGTITQWHRDVQSKMNELRTQINSLNAELADQKMTLAQQKHAIAQLQARNAELTRNNHMLGCYPGPHPMAQIWNQQPVPSQHYHTRRPSLSAPPHQVSFSPHQIIPRIIHPVPSQPYMQPNPFYPTSSNTNTAHARDRRPTHNTGSLEPFPDFKEDKITEDALRLLTGKTPGPELHDLSLGQILEMHGNGPLSARARTFAERLGMTEVKVEEGEGDEEEEGDEDGEMEE</sequence>
<feature type="compositionally biased region" description="Low complexity" evidence="2">
    <location>
        <begin position="515"/>
        <end position="527"/>
    </location>
</feature>
<evidence type="ECO:0000256" key="1">
    <source>
        <dbReference type="SAM" id="Coils"/>
    </source>
</evidence>
<keyword evidence="1" id="KW-0175">Coiled coil</keyword>
<protein>
    <submittedName>
        <fullName evidence="3">Uncharacterized protein</fullName>
    </submittedName>
</protein>
<feature type="region of interest" description="Disordered" evidence="2">
    <location>
        <begin position="351"/>
        <end position="379"/>
    </location>
</feature>
<feature type="region of interest" description="Disordered" evidence="2">
    <location>
        <begin position="924"/>
        <end position="949"/>
    </location>
</feature>
<feature type="region of interest" description="Disordered" evidence="2">
    <location>
        <begin position="36"/>
        <end position="74"/>
    </location>
</feature>
<dbReference type="AlphaFoldDB" id="A0A6S6W9R2"/>
<dbReference type="EMBL" id="HG992982">
    <property type="protein sequence ID" value="CAE7187247.1"/>
    <property type="molecule type" value="Genomic_DNA"/>
</dbReference>
<feature type="compositionally biased region" description="Polar residues" evidence="2">
    <location>
        <begin position="355"/>
        <end position="374"/>
    </location>
</feature>
<organism evidence="3 4">
    <name type="scientific">Pyrenophora teres f. teres</name>
    <dbReference type="NCBI Taxonomy" id="97479"/>
    <lineage>
        <taxon>Eukaryota</taxon>
        <taxon>Fungi</taxon>
        <taxon>Dikarya</taxon>
        <taxon>Ascomycota</taxon>
        <taxon>Pezizomycotina</taxon>
        <taxon>Dothideomycetes</taxon>
        <taxon>Pleosporomycetidae</taxon>
        <taxon>Pleosporales</taxon>
        <taxon>Pleosporineae</taxon>
        <taxon>Pleosporaceae</taxon>
        <taxon>Pyrenophora</taxon>
    </lineage>
</organism>
<proteinExistence type="predicted"/>
<feature type="region of interest" description="Disordered" evidence="2">
    <location>
        <begin position="848"/>
        <end position="872"/>
    </location>
</feature>
<reference evidence="3" key="1">
    <citation type="submission" date="2021-02" db="EMBL/GenBank/DDBJ databases">
        <authorList>
            <person name="Syme A R."/>
            <person name="Syme A R."/>
            <person name="Moolhuijzen P."/>
        </authorList>
    </citation>
    <scope>NUCLEOTIDE SEQUENCE</scope>
    <source>
        <strain evidence="3">W1-1</strain>
    </source>
</reference>
<evidence type="ECO:0000313" key="3">
    <source>
        <dbReference type="EMBL" id="CAE7187247.1"/>
    </source>
</evidence>
<accession>A0A6S6W9R2</accession>
<feature type="coiled-coil region" evidence="1">
    <location>
        <begin position="728"/>
        <end position="776"/>
    </location>
</feature>
<feature type="compositionally biased region" description="Polar residues" evidence="2">
    <location>
        <begin position="36"/>
        <end position="72"/>
    </location>
</feature>
<evidence type="ECO:0000256" key="2">
    <source>
        <dbReference type="SAM" id="MobiDB-lite"/>
    </source>
</evidence>
<evidence type="ECO:0000313" key="4">
    <source>
        <dbReference type="Proteomes" id="UP000472372"/>
    </source>
</evidence>
<name>A0A6S6W9R2_9PLEO</name>
<dbReference type="Proteomes" id="UP000472372">
    <property type="component" value="Chromosome 6"/>
</dbReference>
<feature type="compositionally biased region" description="Acidic residues" evidence="2">
    <location>
        <begin position="933"/>
        <end position="949"/>
    </location>
</feature>
<gene>
    <name evidence="3" type="ORF">PTTW11_07112</name>
</gene>